<dbReference type="Proteomes" id="UP000305067">
    <property type="component" value="Unassembled WGS sequence"/>
</dbReference>
<evidence type="ECO:0000313" key="2">
    <source>
        <dbReference type="Proteomes" id="UP000305067"/>
    </source>
</evidence>
<dbReference type="AlphaFoldDB" id="A0A5C3Q8C1"/>
<dbReference type="EMBL" id="ML178857">
    <property type="protein sequence ID" value="TFK96620.1"/>
    <property type="molecule type" value="Genomic_DNA"/>
</dbReference>
<sequence>MELLHTSTRHSTISGSARSKGLCVPITLVCGQIQPHWSILSEEVDGGCLPHLSECYRGGARSPVATTLGNPEENIYHPYRSKLDWDLANWANRHNPGSNALLELLAIPGVVEKLDVSYLSSREMSKIVNESLPDPATFLREEGRRDQRTLCLPATQPQHPILSEGYHFVAAANWSGALPNLPLPWESLSTCLFQGESHHHD</sequence>
<name>A0A5C3Q8C1_9AGAR</name>
<organism evidence="1 2">
    <name type="scientific">Pterulicium gracile</name>
    <dbReference type="NCBI Taxonomy" id="1884261"/>
    <lineage>
        <taxon>Eukaryota</taxon>
        <taxon>Fungi</taxon>
        <taxon>Dikarya</taxon>
        <taxon>Basidiomycota</taxon>
        <taxon>Agaricomycotina</taxon>
        <taxon>Agaricomycetes</taxon>
        <taxon>Agaricomycetidae</taxon>
        <taxon>Agaricales</taxon>
        <taxon>Pleurotineae</taxon>
        <taxon>Pterulaceae</taxon>
        <taxon>Pterulicium</taxon>
    </lineage>
</organism>
<keyword evidence="2" id="KW-1185">Reference proteome</keyword>
<gene>
    <name evidence="1" type="ORF">BDV98DRAFT_635725</name>
</gene>
<reference evidence="1 2" key="1">
    <citation type="journal article" date="2019" name="Nat. Ecol. Evol.">
        <title>Megaphylogeny resolves global patterns of mushroom evolution.</title>
        <authorList>
            <person name="Varga T."/>
            <person name="Krizsan K."/>
            <person name="Foldi C."/>
            <person name="Dima B."/>
            <person name="Sanchez-Garcia M."/>
            <person name="Sanchez-Ramirez S."/>
            <person name="Szollosi G.J."/>
            <person name="Szarkandi J.G."/>
            <person name="Papp V."/>
            <person name="Albert L."/>
            <person name="Andreopoulos W."/>
            <person name="Angelini C."/>
            <person name="Antonin V."/>
            <person name="Barry K.W."/>
            <person name="Bougher N.L."/>
            <person name="Buchanan P."/>
            <person name="Buyck B."/>
            <person name="Bense V."/>
            <person name="Catcheside P."/>
            <person name="Chovatia M."/>
            <person name="Cooper J."/>
            <person name="Damon W."/>
            <person name="Desjardin D."/>
            <person name="Finy P."/>
            <person name="Geml J."/>
            <person name="Haridas S."/>
            <person name="Hughes K."/>
            <person name="Justo A."/>
            <person name="Karasinski D."/>
            <person name="Kautmanova I."/>
            <person name="Kiss B."/>
            <person name="Kocsube S."/>
            <person name="Kotiranta H."/>
            <person name="LaButti K.M."/>
            <person name="Lechner B.E."/>
            <person name="Liimatainen K."/>
            <person name="Lipzen A."/>
            <person name="Lukacs Z."/>
            <person name="Mihaltcheva S."/>
            <person name="Morgado L.N."/>
            <person name="Niskanen T."/>
            <person name="Noordeloos M.E."/>
            <person name="Ohm R.A."/>
            <person name="Ortiz-Santana B."/>
            <person name="Ovrebo C."/>
            <person name="Racz N."/>
            <person name="Riley R."/>
            <person name="Savchenko A."/>
            <person name="Shiryaev A."/>
            <person name="Soop K."/>
            <person name="Spirin V."/>
            <person name="Szebenyi C."/>
            <person name="Tomsovsky M."/>
            <person name="Tulloss R.E."/>
            <person name="Uehling J."/>
            <person name="Grigoriev I.V."/>
            <person name="Vagvolgyi C."/>
            <person name="Papp T."/>
            <person name="Martin F.M."/>
            <person name="Miettinen O."/>
            <person name="Hibbett D.S."/>
            <person name="Nagy L.G."/>
        </authorList>
    </citation>
    <scope>NUCLEOTIDE SEQUENCE [LARGE SCALE GENOMIC DNA]</scope>
    <source>
        <strain evidence="1 2">CBS 309.79</strain>
    </source>
</reference>
<evidence type="ECO:0000313" key="1">
    <source>
        <dbReference type="EMBL" id="TFK96620.1"/>
    </source>
</evidence>
<protein>
    <submittedName>
        <fullName evidence="1">Uncharacterized protein</fullName>
    </submittedName>
</protein>
<accession>A0A5C3Q8C1</accession>
<dbReference type="OrthoDB" id="2688393at2759"/>
<proteinExistence type="predicted"/>